<dbReference type="Gene3D" id="3.30.70.1560">
    <property type="entry name" value="Alpha-L RNA-binding motif"/>
    <property type="match status" value="1"/>
</dbReference>
<name>A0A1M6RH75_9BACT</name>
<accession>A0A1M6RH75</accession>
<evidence type="ECO:0000313" key="6">
    <source>
        <dbReference type="Proteomes" id="UP000185812"/>
    </source>
</evidence>
<comment type="similarity">
    <text evidence="1 3">Belongs to the pseudouridine synthase RsuA family.</text>
</comment>
<dbReference type="Proteomes" id="UP000185812">
    <property type="component" value="Unassembled WGS sequence"/>
</dbReference>
<dbReference type="GO" id="GO:0140098">
    <property type="term" value="F:catalytic activity, acting on RNA"/>
    <property type="evidence" value="ECO:0007669"/>
    <property type="project" value="UniProtKB-ARBA"/>
</dbReference>
<keyword evidence="6" id="KW-1185">Reference proteome</keyword>
<dbReference type="RefSeq" id="WP_072714715.1">
    <property type="nucleotide sequence ID" value="NZ_FRAU01000002.1"/>
</dbReference>
<keyword evidence="2 3" id="KW-0413">Isomerase</keyword>
<dbReference type="SUPFAM" id="SSF55120">
    <property type="entry name" value="Pseudouridine synthase"/>
    <property type="match status" value="1"/>
</dbReference>
<dbReference type="EMBL" id="FRAU01000002">
    <property type="protein sequence ID" value="SHK31783.1"/>
    <property type="molecule type" value="Genomic_DNA"/>
</dbReference>
<dbReference type="Gene3D" id="3.30.70.580">
    <property type="entry name" value="Pseudouridine synthase I, catalytic domain, N-terminal subdomain"/>
    <property type="match status" value="1"/>
</dbReference>
<dbReference type="GO" id="GO:0009982">
    <property type="term" value="F:pseudouridine synthase activity"/>
    <property type="evidence" value="ECO:0007669"/>
    <property type="project" value="InterPro"/>
</dbReference>
<dbReference type="GO" id="GO:0006364">
    <property type="term" value="P:rRNA processing"/>
    <property type="evidence" value="ECO:0007669"/>
    <property type="project" value="UniProtKB-ARBA"/>
</dbReference>
<evidence type="ECO:0000256" key="3">
    <source>
        <dbReference type="RuleBase" id="RU003887"/>
    </source>
</evidence>
<evidence type="ECO:0000256" key="2">
    <source>
        <dbReference type="ARBA" id="ARBA00023235"/>
    </source>
</evidence>
<protein>
    <recommendedName>
        <fullName evidence="3">Pseudouridine synthase</fullName>
        <ecNumber evidence="3">5.4.99.-</ecNumber>
    </recommendedName>
</protein>
<dbReference type="Pfam" id="PF00849">
    <property type="entry name" value="PseudoU_synth_2"/>
    <property type="match status" value="1"/>
</dbReference>
<dbReference type="InterPro" id="IPR006145">
    <property type="entry name" value="PsdUridine_synth_RsuA/RluA"/>
</dbReference>
<evidence type="ECO:0000256" key="1">
    <source>
        <dbReference type="ARBA" id="ARBA00008348"/>
    </source>
</evidence>
<dbReference type="EC" id="5.4.99.-" evidence="3"/>
<dbReference type="InterPro" id="IPR020094">
    <property type="entry name" value="TruA/RsuA/RluB/E/F_N"/>
</dbReference>
<dbReference type="GO" id="GO:0001522">
    <property type="term" value="P:pseudouridine synthesis"/>
    <property type="evidence" value="ECO:0007669"/>
    <property type="project" value="InterPro"/>
</dbReference>
<dbReference type="InterPro" id="IPR018496">
    <property type="entry name" value="PsdUridine_synth_RsuA/RluB_CS"/>
</dbReference>
<dbReference type="AlphaFoldDB" id="A0A1M6RH75"/>
<dbReference type="InterPro" id="IPR050343">
    <property type="entry name" value="RsuA_PseudoU_synthase"/>
</dbReference>
<dbReference type="InterPro" id="IPR000748">
    <property type="entry name" value="PsdUridine_synth_RsuA/RluB/E/F"/>
</dbReference>
<dbReference type="PANTHER" id="PTHR47683:SF2">
    <property type="entry name" value="RNA-BINDING S4 DOMAIN-CONTAINING PROTEIN"/>
    <property type="match status" value="1"/>
</dbReference>
<dbReference type="STRING" id="633813.SAMN04488087_0845"/>
<dbReference type="InterPro" id="IPR020103">
    <property type="entry name" value="PsdUridine_synth_cat_dom_sf"/>
</dbReference>
<feature type="domain" description="Pseudouridine synthase RsuA/RluA-like" evidence="4">
    <location>
        <begin position="8"/>
        <end position="152"/>
    </location>
</feature>
<evidence type="ECO:0000313" key="5">
    <source>
        <dbReference type="EMBL" id="SHK31783.1"/>
    </source>
</evidence>
<dbReference type="OrthoDB" id="1012272at2"/>
<dbReference type="NCBIfam" id="TIGR00093">
    <property type="entry name" value="pseudouridine synthase"/>
    <property type="match status" value="1"/>
</dbReference>
<reference evidence="6" key="1">
    <citation type="submission" date="2016-11" db="EMBL/GenBank/DDBJ databases">
        <authorList>
            <person name="Varghese N."/>
            <person name="Submissions S."/>
        </authorList>
    </citation>
    <scope>NUCLEOTIDE SEQUENCE [LARGE SCALE GENOMIC DNA]</scope>
    <source>
        <strain evidence="6">DSM 22212</strain>
    </source>
</reference>
<sequence length="200" mass="23264">MRKPIRHLLFWKPYGVLSQFTDPAGRPTLKRYIDVPDVYPVGRLDMDSEGLLLLTSDGRLKYRLLHPRYGHWRTYWVQVERIPDDEALRRLAEGVVIAGGYRTRPARVRRIEPPTLPPRPVPIRYRKTVPTCWLEISIREGKNRQVRRMTAAVGHPTLRLVRVALGPLRLDGLAPGQWRPLTPDEEAALYRLCRLRKPGR</sequence>
<organism evidence="5 6">
    <name type="scientific">Rhodothermus profundi</name>
    <dbReference type="NCBI Taxonomy" id="633813"/>
    <lineage>
        <taxon>Bacteria</taxon>
        <taxon>Pseudomonadati</taxon>
        <taxon>Rhodothermota</taxon>
        <taxon>Rhodothermia</taxon>
        <taxon>Rhodothermales</taxon>
        <taxon>Rhodothermaceae</taxon>
        <taxon>Rhodothermus</taxon>
    </lineage>
</organism>
<gene>
    <name evidence="5" type="ORF">SAMN04488087_0845</name>
</gene>
<proteinExistence type="inferred from homology"/>
<dbReference type="InterPro" id="IPR042092">
    <property type="entry name" value="PsdUridine_s_RsuA/RluB/E/F_cat"/>
</dbReference>
<dbReference type="GO" id="GO:0003723">
    <property type="term" value="F:RNA binding"/>
    <property type="evidence" value="ECO:0007669"/>
    <property type="project" value="InterPro"/>
</dbReference>
<evidence type="ECO:0000259" key="4">
    <source>
        <dbReference type="Pfam" id="PF00849"/>
    </source>
</evidence>
<dbReference type="PROSITE" id="PS01149">
    <property type="entry name" value="PSI_RSU"/>
    <property type="match status" value="1"/>
</dbReference>
<dbReference type="PANTHER" id="PTHR47683">
    <property type="entry name" value="PSEUDOURIDINE SYNTHASE FAMILY PROTEIN-RELATED"/>
    <property type="match status" value="1"/>
</dbReference>